<proteinExistence type="predicted"/>
<dbReference type="Gene3D" id="3.90.180.10">
    <property type="entry name" value="Medium-chain alcohol dehydrogenases, catalytic domain"/>
    <property type="match status" value="1"/>
</dbReference>
<comment type="cofactor">
    <cofactor evidence="1">
        <name>Zn(2+)</name>
        <dbReference type="ChEBI" id="CHEBI:29105"/>
    </cofactor>
</comment>
<dbReference type="SUPFAM" id="SSF50129">
    <property type="entry name" value="GroES-like"/>
    <property type="match status" value="1"/>
</dbReference>
<accession>A0A557SVV0</accession>
<gene>
    <name evidence="4" type="ORF">NARC_60113</name>
</gene>
<keyword evidence="3" id="KW-0862">Zinc</keyword>
<evidence type="ECO:0000256" key="3">
    <source>
        <dbReference type="ARBA" id="ARBA00022833"/>
    </source>
</evidence>
<dbReference type="EMBL" id="VOAH01000006">
    <property type="protein sequence ID" value="TVP40726.1"/>
    <property type="molecule type" value="Genomic_DNA"/>
</dbReference>
<name>A0A557SVV0_9ARCH</name>
<dbReference type="GO" id="GO:0046872">
    <property type="term" value="F:metal ion binding"/>
    <property type="evidence" value="ECO:0007669"/>
    <property type="project" value="UniProtKB-KW"/>
</dbReference>
<keyword evidence="2" id="KW-0479">Metal-binding</keyword>
<sequence length="144" mass="16223">MKALVYHGAMEARVDEKAKLQIKDKEDFILKVTSTANGGCGLGSGLHFHPRTVPTMEPGQTLGHEFIGIVEEPKPCVHTVKECDRAVIPFNLLCCKGLFGRQGSWSQSDRTNRMQKLYLKNRNYHSLFPISIMRCISTIMIEDD</sequence>
<evidence type="ECO:0000256" key="2">
    <source>
        <dbReference type="ARBA" id="ARBA00022723"/>
    </source>
</evidence>
<dbReference type="RefSeq" id="WP_144730227.1">
    <property type="nucleotide sequence ID" value="NZ_ML675582.1"/>
</dbReference>
<dbReference type="OrthoDB" id="9358at2157"/>
<dbReference type="Proteomes" id="UP000315289">
    <property type="component" value="Unassembled WGS sequence"/>
</dbReference>
<comment type="caution">
    <text evidence="4">The sequence shown here is derived from an EMBL/GenBank/DDBJ whole genome shotgun (WGS) entry which is preliminary data.</text>
</comment>
<keyword evidence="5" id="KW-1185">Reference proteome</keyword>
<evidence type="ECO:0000313" key="5">
    <source>
        <dbReference type="Proteomes" id="UP000315289"/>
    </source>
</evidence>
<dbReference type="PANTHER" id="PTHR42813">
    <property type="entry name" value="ZINC-TYPE ALCOHOL DEHYDROGENASE-LIKE"/>
    <property type="match status" value="1"/>
</dbReference>
<evidence type="ECO:0000256" key="1">
    <source>
        <dbReference type="ARBA" id="ARBA00001947"/>
    </source>
</evidence>
<dbReference type="PANTHER" id="PTHR42813:SF2">
    <property type="entry name" value="DEHYDROGENASE, ZINC-CONTAINING, PUTATIVE (AFU_ORTHOLOGUE AFUA_2G02810)-RELATED"/>
    <property type="match status" value="1"/>
</dbReference>
<protein>
    <submittedName>
        <fullName evidence="4">Uncharacterized protein</fullName>
    </submittedName>
</protein>
<dbReference type="InterPro" id="IPR011032">
    <property type="entry name" value="GroES-like_sf"/>
</dbReference>
<organism evidence="4 5">
    <name type="scientific">Candidatus Nitrosocosmicus arcticus</name>
    <dbReference type="NCBI Taxonomy" id="2035267"/>
    <lineage>
        <taxon>Archaea</taxon>
        <taxon>Nitrososphaerota</taxon>
        <taxon>Nitrososphaeria</taxon>
        <taxon>Nitrososphaerales</taxon>
        <taxon>Nitrososphaeraceae</taxon>
        <taxon>Candidatus Nitrosocosmicus</taxon>
    </lineage>
</organism>
<evidence type="ECO:0000313" key="4">
    <source>
        <dbReference type="EMBL" id="TVP40726.1"/>
    </source>
</evidence>
<reference evidence="4 5" key="1">
    <citation type="journal article" date="2019" name="Front. Microbiol.">
        <title>Ammonia Oxidation by the Arctic Terrestrial Thaumarchaeote Candidatus Nitrosocosmicus arcticus Is Stimulated by Increasing Temperatures.</title>
        <authorList>
            <person name="Alves R.J.E."/>
            <person name="Kerou M."/>
            <person name="Zappe A."/>
            <person name="Bittner R."/>
            <person name="Abby S.S."/>
            <person name="Schmidt H.A."/>
            <person name="Pfeifer K."/>
            <person name="Schleper C."/>
        </authorList>
    </citation>
    <scope>NUCLEOTIDE SEQUENCE [LARGE SCALE GENOMIC DNA]</scope>
    <source>
        <strain evidence="4 5">Kfb</strain>
    </source>
</reference>
<dbReference type="AlphaFoldDB" id="A0A557SVV0"/>